<accession>A0A0W8G3H0</accession>
<evidence type="ECO:0000313" key="3">
    <source>
        <dbReference type="EMBL" id="KUG27690.1"/>
    </source>
</evidence>
<reference evidence="3" key="1">
    <citation type="journal article" date="2015" name="Proc. Natl. Acad. Sci. U.S.A.">
        <title>Networks of energetic and metabolic interactions define dynamics in microbial communities.</title>
        <authorList>
            <person name="Embree M."/>
            <person name="Liu J.K."/>
            <person name="Al-Bassam M.M."/>
            <person name="Zengler K."/>
        </authorList>
    </citation>
    <scope>NUCLEOTIDE SEQUENCE</scope>
</reference>
<evidence type="ECO:0000256" key="2">
    <source>
        <dbReference type="ARBA" id="ARBA00022679"/>
    </source>
</evidence>
<dbReference type="GO" id="GO:0008713">
    <property type="term" value="F:ADP-heptose-lipopolysaccharide heptosyltransferase activity"/>
    <property type="evidence" value="ECO:0007669"/>
    <property type="project" value="TreeGrafter"/>
</dbReference>
<dbReference type="AlphaFoldDB" id="A0A0W8G3H0"/>
<dbReference type="GO" id="GO:0009244">
    <property type="term" value="P:lipopolysaccharide core region biosynthetic process"/>
    <property type="evidence" value="ECO:0007669"/>
    <property type="project" value="TreeGrafter"/>
</dbReference>
<organism evidence="3">
    <name type="scientific">hydrocarbon metagenome</name>
    <dbReference type="NCBI Taxonomy" id="938273"/>
    <lineage>
        <taxon>unclassified sequences</taxon>
        <taxon>metagenomes</taxon>
        <taxon>ecological metagenomes</taxon>
    </lineage>
</organism>
<keyword evidence="2" id="KW-0808">Transferase</keyword>
<keyword evidence="1" id="KW-0328">Glycosyltransferase</keyword>
<dbReference type="Gene3D" id="3.40.50.2000">
    <property type="entry name" value="Glycogen Phosphorylase B"/>
    <property type="match status" value="1"/>
</dbReference>
<dbReference type="PANTHER" id="PTHR30160">
    <property type="entry name" value="TETRAACYLDISACCHARIDE 4'-KINASE-RELATED"/>
    <property type="match status" value="1"/>
</dbReference>
<dbReference type="Pfam" id="PF01075">
    <property type="entry name" value="Glyco_transf_9"/>
    <property type="match status" value="1"/>
</dbReference>
<gene>
    <name evidence="3" type="ORF">ASZ90_002453</name>
</gene>
<dbReference type="SUPFAM" id="SSF53756">
    <property type="entry name" value="UDP-Glycosyltransferase/glycogen phosphorylase"/>
    <property type="match status" value="1"/>
</dbReference>
<proteinExistence type="predicted"/>
<evidence type="ECO:0008006" key="4">
    <source>
        <dbReference type="Google" id="ProtNLM"/>
    </source>
</evidence>
<name>A0A0W8G3H0_9ZZZZ</name>
<evidence type="ECO:0000256" key="1">
    <source>
        <dbReference type="ARBA" id="ARBA00022676"/>
    </source>
</evidence>
<dbReference type="InterPro" id="IPR051199">
    <property type="entry name" value="LPS_LOS_Heptosyltrfase"/>
</dbReference>
<dbReference type="CDD" id="cd03789">
    <property type="entry name" value="GT9_LPS_heptosyltransferase"/>
    <property type="match status" value="1"/>
</dbReference>
<sequence length="315" mass="33277">MTDKNDFGRIVFEHNGALGDMLMAWPAALSLFSHFRGVPHFFRTRPGHATFFAALGAAACPPEAGHALDTLYGTGRWPSALAKTLVVRPGLVRRPDVPDDPRFLFLPGVVPGRDEPPRVLYREALAARGIPWVDGWPAAFRDRFGGRPAIAFPGSPGRPTVLVFPGAGHVKKTWPMAHFLGVAEMLAQTGAEPVFVLGPAEVERGTGSGPWPRLVPENLMELMAALGTARAVLGADCGPMHLAGLMGIPGVSVFGPTSPRQWGPVGMAVVRADMPCGPCVQVTSEDFAPGCPVPPPCLTGVGAERAYAALVRAMA</sequence>
<protein>
    <recommendedName>
        <fullName evidence="4">Adp-heptose--lipooligosaccharide heptosyltransferase ii</fullName>
    </recommendedName>
</protein>
<dbReference type="InterPro" id="IPR002201">
    <property type="entry name" value="Glyco_trans_9"/>
</dbReference>
<dbReference type="EMBL" id="LNQE01000299">
    <property type="protein sequence ID" value="KUG27690.1"/>
    <property type="molecule type" value="Genomic_DNA"/>
</dbReference>
<comment type="caution">
    <text evidence="3">The sequence shown here is derived from an EMBL/GenBank/DDBJ whole genome shotgun (WGS) entry which is preliminary data.</text>
</comment>
<dbReference type="GO" id="GO:0005829">
    <property type="term" value="C:cytosol"/>
    <property type="evidence" value="ECO:0007669"/>
    <property type="project" value="TreeGrafter"/>
</dbReference>